<evidence type="ECO:0000313" key="3">
    <source>
        <dbReference type="Proteomes" id="UP000033699"/>
    </source>
</evidence>
<dbReference type="EMBL" id="JZKH01000019">
    <property type="protein sequence ID" value="KJS61937.1"/>
    <property type="molecule type" value="Genomic_DNA"/>
</dbReference>
<proteinExistence type="predicted"/>
<dbReference type="AlphaFoldDB" id="A0A0F2TJQ2"/>
<dbReference type="Proteomes" id="UP000033699">
    <property type="component" value="Unassembled WGS sequence"/>
</dbReference>
<gene>
    <name evidence="2" type="ORF">VM95_12345</name>
</gene>
<name>A0A0F2TJQ2_STRR3</name>
<evidence type="ECO:0000256" key="1">
    <source>
        <dbReference type="SAM" id="MobiDB-lite"/>
    </source>
</evidence>
<sequence>MTGGVTAGDTVGVGAADEDGGAEAVGFSSAAGSSSHDRYAPQVPQKSSPRTHGCPQFSHVVIVPLP</sequence>
<feature type="region of interest" description="Disordered" evidence="1">
    <location>
        <begin position="1"/>
        <end position="57"/>
    </location>
</feature>
<keyword evidence="3" id="KW-1185">Reference proteome</keyword>
<accession>A0A0F2TJQ2</accession>
<feature type="compositionally biased region" description="Low complexity" evidence="1">
    <location>
        <begin position="22"/>
        <end position="34"/>
    </location>
</feature>
<evidence type="ECO:0000313" key="2">
    <source>
        <dbReference type="EMBL" id="KJS61937.1"/>
    </source>
</evidence>
<reference evidence="2 3" key="1">
    <citation type="submission" date="2015-02" db="EMBL/GenBank/DDBJ databases">
        <authorList>
            <person name="Ju K.-S."/>
            <person name="Doroghazi J.R."/>
            <person name="Metcalf W."/>
        </authorList>
    </citation>
    <scope>NUCLEOTIDE SEQUENCE [LARGE SCALE GENOMIC DNA]</scope>
    <source>
        <strain evidence="2 3">ATCC 31215</strain>
    </source>
</reference>
<organism evidence="2 3">
    <name type="scientific">Streptomyces rubellomurinus (strain ATCC 31215)</name>
    <dbReference type="NCBI Taxonomy" id="359131"/>
    <lineage>
        <taxon>Bacteria</taxon>
        <taxon>Bacillati</taxon>
        <taxon>Actinomycetota</taxon>
        <taxon>Actinomycetes</taxon>
        <taxon>Kitasatosporales</taxon>
        <taxon>Streptomycetaceae</taxon>
        <taxon>Streptomyces</taxon>
    </lineage>
</organism>
<comment type="caution">
    <text evidence="2">The sequence shown here is derived from an EMBL/GenBank/DDBJ whole genome shotgun (WGS) entry which is preliminary data.</text>
</comment>
<protein>
    <submittedName>
        <fullName evidence="2">Uncharacterized protein</fullName>
    </submittedName>
</protein>